<evidence type="ECO:0000256" key="1">
    <source>
        <dbReference type="SAM" id="Phobius"/>
    </source>
</evidence>
<feature type="transmembrane region" description="Helical" evidence="1">
    <location>
        <begin position="101"/>
        <end position="120"/>
    </location>
</feature>
<evidence type="ECO:0000313" key="3">
    <source>
        <dbReference type="Proteomes" id="UP000031623"/>
    </source>
</evidence>
<dbReference type="InterPro" id="IPR026268">
    <property type="entry name" value="RseC"/>
</dbReference>
<protein>
    <submittedName>
        <fullName evidence="2">Sigma factor RpoE regulatory protein RseC</fullName>
    </submittedName>
</protein>
<organism evidence="2 3">
    <name type="scientific">Thioploca ingrica</name>
    <dbReference type="NCBI Taxonomy" id="40754"/>
    <lineage>
        <taxon>Bacteria</taxon>
        <taxon>Pseudomonadati</taxon>
        <taxon>Pseudomonadota</taxon>
        <taxon>Gammaproteobacteria</taxon>
        <taxon>Thiotrichales</taxon>
        <taxon>Thiotrichaceae</taxon>
        <taxon>Thioploca</taxon>
    </lineage>
</organism>
<reference evidence="2 3" key="1">
    <citation type="journal article" date="2014" name="ISME J.">
        <title>Ecophysiology of Thioploca ingrica as revealed by the complete genome sequence supplemented with proteomic evidence.</title>
        <authorList>
            <person name="Kojima H."/>
            <person name="Ogura Y."/>
            <person name="Yamamoto N."/>
            <person name="Togashi T."/>
            <person name="Mori H."/>
            <person name="Watanabe T."/>
            <person name="Nemoto F."/>
            <person name="Kurokawa K."/>
            <person name="Hayashi T."/>
            <person name="Fukui M."/>
        </authorList>
    </citation>
    <scope>NUCLEOTIDE SEQUENCE [LARGE SCALE GENOMIC DNA]</scope>
</reference>
<dbReference type="PANTHER" id="PTHR35867">
    <property type="entry name" value="PROTEIN RSEC"/>
    <property type="match status" value="1"/>
</dbReference>
<keyword evidence="1" id="KW-0812">Transmembrane</keyword>
<dbReference type="STRING" id="40754.THII_1816"/>
<gene>
    <name evidence="2" type="ORF">THII_1816</name>
</gene>
<keyword evidence="3" id="KW-1185">Reference proteome</keyword>
<accession>A0A090ADV7</accession>
<dbReference type="HOGENOM" id="CLU_124911_0_1_6"/>
<name>A0A090ADV7_9GAMM</name>
<dbReference type="AlphaFoldDB" id="A0A090ADV7"/>
<keyword evidence="1" id="KW-1133">Transmembrane helix</keyword>
<dbReference type="InterPro" id="IPR007359">
    <property type="entry name" value="SigmaE_reg_RseC_MucC"/>
</dbReference>
<dbReference type="Pfam" id="PF04246">
    <property type="entry name" value="RseC_MucC"/>
    <property type="match status" value="1"/>
</dbReference>
<dbReference type="Proteomes" id="UP000031623">
    <property type="component" value="Chromosome"/>
</dbReference>
<keyword evidence="1" id="KW-0472">Membrane</keyword>
<feature type="transmembrane region" description="Helical" evidence="1">
    <location>
        <begin position="75"/>
        <end position="95"/>
    </location>
</feature>
<dbReference type="PANTHER" id="PTHR35867:SF1">
    <property type="entry name" value="PROTEIN RSEC"/>
    <property type="match status" value="1"/>
</dbReference>
<dbReference type="KEGG" id="tig:THII_1816"/>
<dbReference type="PIRSF" id="PIRSF004923">
    <property type="entry name" value="RseC"/>
    <property type="match status" value="1"/>
</dbReference>
<proteinExistence type="predicted"/>
<sequence length="141" mass="14539">MIAIKATVIEKAPGQIWIKTTEGCTSCQSGCGLAEVGRFLAQRRSSIALPCDQVVNTGDEVTIVVAESALLRAGLFAYLMPATLMILGAALATLAGGGDGSAVIGAIAGLTLGFIFIRLVNRYQVHQSVRIPSSTSGDLSS</sequence>
<evidence type="ECO:0000313" key="2">
    <source>
        <dbReference type="EMBL" id="BAP56113.1"/>
    </source>
</evidence>
<dbReference type="OrthoDB" id="9795854at2"/>
<dbReference type="EMBL" id="AP014633">
    <property type="protein sequence ID" value="BAP56113.1"/>
    <property type="molecule type" value="Genomic_DNA"/>
</dbReference>